<dbReference type="Proteomes" id="UP000296049">
    <property type="component" value="Unassembled WGS sequence"/>
</dbReference>
<sequence>MNALEALNAHGKDLVSTKGATCVNRVEQLWKQLLRMCQAKKSVSFSKETPHVTRSKEMVLVELKRTVKRAMFPEGSVLCLTTEKLLREDVAITGSCIRNGITVITTPLESGISNRTETSATQHQRDLGPLKGRQRHSRITDGDHQDHRQRRVWLPLGRAAEHWNPRRPLGSDCWRGIEDGTAKPEAGRDKQAQKGS</sequence>
<feature type="compositionally biased region" description="Basic and acidic residues" evidence="1">
    <location>
        <begin position="175"/>
        <end position="196"/>
    </location>
</feature>
<name>R0L075_ANAPL</name>
<dbReference type="AlphaFoldDB" id="R0L075"/>
<reference evidence="3" key="1">
    <citation type="journal article" date="2013" name="Nat. Genet.">
        <title>The duck genome and transcriptome provide insight into an avian influenza virus reservoir species.</title>
        <authorList>
            <person name="Huang Y."/>
            <person name="Li Y."/>
            <person name="Burt D.W."/>
            <person name="Chen H."/>
            <person name="Zhang Y."/>
            <person name="Qian W."/>
            <person name="Kim H."/>
            <person name="Gan S."/>
            <person name="Zhao Y."/>
            <person name="Li J."/>
            <person name="Yi K."/>
            <person name="Feng H."/>
            <person name="Zhu P."/>
            <person name="Li B."/>
            <person name="Liu Q."/>
            <person name="Fairley S."/>
            <person name="Magor K.E."/>
            <person name="Du Z."/>
            <person name="Hu X."/>
            <person name="Goodman L."/>
            <person name="Tafer H."/>
            <person name="Vignal A."/>
            <person name="Lee T."/>
            <person name="Kim K.W."/>
            <person name="Sheng Z."/>
            <person name="An Y."/>
            <person name="Searle S."/>
            <person name="Herrero J."/>
            <person name="Groenen M.A."/>
            <person name="Crooijmans R.P."/>
            <person name="Faraut T."/>
            <person name="Cai Q."/>
            <person name="Webster R.G."/>
            <person name="Aldridge J.R."/>
            <person name="Warren W.C."/>
            <person name="Bartschat S."/>
            <person name="Kehr S."/>
            <person name="Marz M."/>
            <person name="Stadler P.F."/>
            <person name="Smith J."/>
            <person name="Kraus R.H."/>
            <person name="Zhao Y."/>
            <person name="Ren L."/>
            <person name="Fei J."/>
            <person name="Morisson M."/>
            <person name="Kaiser P."/>
            <person name="Griffin D.K."/>
            <person name="Rao M."/>
            <person name="Pitel F."/>
            <person name="Wang J."/>
            <person name="Li N."/>
        </authorList>
    </citation>
    <scope>NUCLEOTIDE SEQUENCE [LARGE SCALE GENOMIC DNA]</scope>
</reference>
<evidence type="ECO:0000313" key="2">
    <source>
        <dbReference type="EMBL" id="EOA99013.1"/>
    </source>
</evidence>
<feature type="region of interest" description="Disordered" evidence="1">
    <location>
        <begin position="165"/>
        <end position="196"/>
    </location>
</feature>
<organism evidence="2 3">
    <name type="scientific">Anas platyrhynchos</name>
    <name type="common">Mallard</name>
    <name type="synonym">Anas boschas</name>
    <dbReference type="NCBI Taxonomy" id="8839"/>
    <lineage>
        <taxon>Eukaryota</taxon>
        <taxon>Metazoa</taxon>
        <taxon>Chordata</taxon>
        <taxon>Craniata</taxon>
        <taxon>Vertebrata</taxon>
        <taxon>Euteleostomi</taxon>
        <taxon>Archelosauria</taxon>
        <taxon>Archosauria</taxon>
        <taxon>Dinosauria</taxon>
        <taxon>Saurischia</taxon>
        <taxon>Theropoda</taxon>
        <taxon>Coelurosauria</taxon>
        <taxon>Aves</taxon>
        <taxon>Neognathae</taxon>
        <taxon>Galloanserae</taxon>
        <taxon>Anseriformes</taxon>
        <taxon>Anatidae</taxon>
        <taxon>Anatinae</taxon>
        <taxon>Anas</taxon>
    </lineage>
</organism>
<evidence type="ECO:0000313" key="3">
    <source>
        <dbReference type="Proteomes" id="UP000296049"/>
    </source>
</evidence>
<feature type="region of interest" description="Disordered" evidence="1">
    <location>
        <begin position="115"/>
        <end position="148"/>
    </location>
</feature>
<keyword evidence="3" id="KW-1185">Reference proteome</keyword>
<evidence type="ECO:0000256" key="1">
    <source>
        <dbReference type="SAM" id="MobiDB-lite"/>
    </source>
</evidence>
<gene>
    <name evidence="2" type="ORF">Anapl_09512</name>
</gene>
<proteinExistence type="predicted"/>
<protein>
    <submittedName>
        <fullName evidence="2">Uncharacterized protein</fullName>
    </submittedName>
</protein>
<accession>R0L075</accession>
<dbReference type="EMBL" id="KB743396">
    <property type="protein sequence ID" value="EOA99013.1"/>
    <property type="molecule type" value="Genomic_DNA"/>
</dbReference>